<dbReference type="AlphaFoldDB" id="A0A2N5D8F3"/>
<evidence type="ECO:0000313" key="3">
    <source>
        <dbReference type="Proteomes" id="UP000234479"/>
    </source>
</evidence>
<dbReference type="NCBIfam" id="TIGR02284">
    <property type="entry name" value="PA2169 family four-helix-bundle protein"/>
    <property type="match status" value="1"/>
</dbReference>
<protein>
    <recommendedName>
        <fullName evidence="1">DUF2383 domain-containing protein</fullName>
    </recommendedName>
</protein>
<accession>A0A2N5D8F3</accession>
<proteinExistence type="predicted"/>
<dbReference type="InterPro" id="IPR016920">
    <property type="entry name" value="UCP029477"/>
</dbReference>
<comment type="caution">
    <text evidence="2">The sequence shown here is derived from an EMBL/GenBank/DDBJ whole genome shotgun (WGS) entry which is preliminary data.</text>
</comment>
<dbReference type="EMBL" id="PJRS01000039">
    <property type="protein sequence ID" value="PLR22343.1"/>
    <property type="molecule type" value="Genomic_DNA"/>
</dbReference>
<dbReference type="Proteomes" id="UP000234479">
    <property type="component" value="Unassembled WGS sequence"/>
</dbReference>
<keyword evidence="3" id="KW-1185">Reference proteome</keyword>
<reference evidence="2 3" key="1">
    <citation type="submission" date="2017-12" db="EMBL/GenBank/DDBJ databases">
        <title>The genome sequence of Caulobacter sp. 410.</title>
        <authorList>
            <person name="Gao J."/>
            <person name="Mao X."/>
            <person name="Sun J."/>
        </authorList>
    </citation>
    <scope>NUCLEOTIDE SEQUENCE [LARGE SCALE GENOMIC DNA]</scope>
    <source>
        <strain evidence="2 3">410</strain>
    </source>
</reference>
<dbReference type="RefSeq" id="WP_101719435.1">
    <property type="nucleotide sequence ID" value="NZ_PJRS01000039.1"/>
</dbReference>
<dbReference type="Gene3D" id="1.20.1260.10">
    <property type="match status" value="1"/>
</dbReference>
<dbReference type="InterPro" id="IPR019052">
    <property type="entry name" value="DUF2383"/>
</dbReference>
<feature type="domain" description="DUF2383" evidence="1">
    <location>
        <begin position="9"/>
        <end position="115"/>
    </location>
</feature>
<dbReference type="PIRSF" id="PIRSF029477">
    <property type="entry name" value="UCP029477"/>
    <property type="match status" value="1"/>
</dbReference>
<name>A0A2N5D8F3_9CAUL</name>
<dbReference type="Pfam" id="PF09537">
    <property type="entry name" value="DUF2383"/>
    <property type="match status" value="1"/>
</dbReference>
<dbReference type="OrthoDB" id="7265085at2"/>
<dbReference type="InterPro" id="IPR011971">
    <property type="entry name" value="CHP02284"/>
</dbReference>
<organism evidence="2 3">
    <name type="scientific">Caulobacter zeae</name>
    <dbReference type="NCBI Taxonomy" id="2055137"/>
    <lineage>
        <taxon>Bacteria</taxon>
        <taxon>Pseudomonadati</taxon>
        <taxon>Pseudomonadota</taxon>
        <taxon>Alphaproteobacteria</taxon>
        <taxon>Caulobacterales</taxon>
        <taxon>Caulobacteraceae</taxon>
        <taxon>Caulobacter</taxon>
    </lineage>
</organism>
<sequence length="151" mass="16621">MAHTNEDHIKLVNGLVEITIDSADGYEEAAKDAESSRFKSLFQARAQERRVIVSDLQAEVRRLGGTPDDDGSILAAAHRVFLNVRDALTKGDEAVVKTVEDGEDHIKAKYEKALGDVDIQPETRRAIEGAYAKVKAGHDQMRDIKHAQQAS</sequence>
<evidence type="ECO:0000313" key="2">
    <source>
        <dbReference type="EMBL" id="PLR22343.1"/>
    </source>
</evidence>
<evidence type="ECO:0000259" key="1">
    <source>
        <dbReference type="Pfam" id="PF09537"/>
    </source>
</evidence>
<gene>
    <name evidence="2" type="ORF">SGCZBJ_18555</name>
</gene>
<dbReference type="InterPro" id="IPR012347">
    <property type="entry name" value="Ferritin-like"/>
</dbReference>